<dbReference type="AlphaFoldDB" id="A0A1G6RQA1"/>
<protein>
    <submittedName>
        <fullName evidence="1">Uncharacterized protein</fullName>
    </submittedName>
</protein>
<sequence>MRFANWLAYGIMSGELKWADITEAWRPAVKYWLDVYGVGTDGRPVVPKEVPTPEK</sequence>
<organism evidence="1 2">
    <name type="scientific">Peptococcus niger</name>
    <dbReference type="NCBI Taxonomy" id="2741"/>
    <lineage>
        <taxon>Bacteria</taxon>
        <taxon>Bacillati</taxon>
        <taxon>Bacillota</taxon>
        <taxon>Clostridia</taxon>
        <taxon>Eubacteriales</taxon>
        <taxon>Peptococcaceae</taxon>
        <taxon>Peptococcus</taxon>
    </lineage>
</organism>
<evidence type="ECO:0000313" key="1">
    <source>
        <dbReference type="EMBL" id="SDD06812.1"/>
    </source>
</evidence>
<proteinExistence type="predicted"/>
<gene>
    <name evidence="1" type="ORF">SAMN04489866_10190</name>
</gene>
<dbReference type="EMBL" id="FNAF01000001">
    <property type="protein sequence ID" value="SDD06812.1"/>
    <property type="molecule type" value="Genomic_DNA"/>
</dbReference>
<dbReference type="RefSeq" id="WP_159427911.1">
    <property type="nucleotide sequence ID" value="NZ_FNAF01000001.1"/>
</dbReference>
<dbReference type="STRING" id="2741.SAMN04489866_10190"/>
<name>A0A1G6RQA1_PEPNI</name>
<reference evidence="1 2" key="1">
    <citation type="submission" date="2016-10" db="EMBL/GenBank/DDBJ databases">
        <authorList>
            <person name="de Groot N.N."/>
        </authorList>
    </citation>
    <scope>NUCLEOTIDE SEQUENCE [LARGE SCALE GENOMIC DNA]</scope>
    <source>
        <strain evidence="1 2">DSM 20475</strain>
    </source>
</reference>
<keyword evidence="2" id="KW-1185">Reference proteome</keyword>
<accession>A0A1G6RQA1</accession>
<dbReference type="Proteomes" id="UP000198995">
    <property type="component" value="Unassembled WGS sequence"/>
</dbReference>
<evidence type="ECO:0000313" key="2">
    <source>
        <dbReference type="Proteomes" id="UP000198995"/>
    </source>
</evidence>